<organism evidence="1 2">
    <name type="scientific">Paracoccus liaowanqingii</name>
    <dbReference type="NCBI Taxonomy" id="2560053"/>
    <lineage>
        <taxon>Bacteria</taxon>
        <taxon>Pseudomonadati</taxon>
        <taxon>Pseudomonadota</taxon>
        <taxon>Alphaproteobacteria</taxon>
        <taxon>Rhodobacterales</taxon>
        <taxon>Paracoccaceae</taxon>
        <taxon>Paracoccus</taxon>
    </lineage>
</organism>
<gene>
    <name evidence="1" type="ORF">E4L95_03395</name>
</gene>
<sequence length="341" mass="38549">METFEYFAHTTGGHLAPIIQSDGTVSRVPVRWTSDSATHAGRLIKLFLEVGPILTPEYIDIPSISFGDRQSEGFPVLQNRFCMTVVRNEADIAQHMSIFGPITFCLRPSQVFMLGPVSVSYIPAVNEDERLGLDTSLGIVHRLRELSSFLQDVELLGFSQDDEVLRLIEEQRPECFPIGQVRQKVLEILSILRMDHSRLLQLDRTIHAVAQGFYPCGANSEVREKYFQYFWEREWRVIAGVALGGDRSTIPLTDELRASLMDINYSYFGLPIDQFDLGCPLSSRVVDSCRRFSPSFIDHFLAAIETVFIDRDLHDCDSPVLQDAIQVLNSLHIRIVPISAS</sequence>
<dbReference type="EMBL" id="SRPG01000019">
    <property type="protein sequence ID" value="TGN67869.1"/>
    <property type="molecule type" value="Genomic_DNA"/>
</dbReference>
<accession>A0A4Z1CRG3</accession>
<comment type="caution">
    <text evidence="1">The sequence shown here is derived from an EMBL/GenBank/DDBJ whole genome shotgun (WGS) entry which is preliminary data.</text>
</comment>
<name>A0A4Z1CRG3_9RHOB</name>
<proteinExistence type="predicted"/>
<evidence type="ECO:0000313" key="1">
    <source>
        <dbReference type="EMBL" id="TGN67869.1"/>
    </source>
</evidence>
<dbReference type="Proteomes" id="UP000297972">
    <property type="component" value="Unassembled WGS sequence"/>
</dbReference>
<dbReference type="AlphaFoldDB" id="A0A4Z1CRG3"/>
<dbReference type="RefSeq" id="WP_135816399.1">
    <property type="nucleotide sequence ID" value="NZ_SRPG01000019.1"/>
</dbReference>
<protein>
    <submittedName>
        <fullName evidence="1">Uncharacterized protein</fullName>
    </submittedName>
</protein>
<reference evidence="1 2" key="1">
    <citation type="submission" date="2019-03" db="EMBL/GenBank/DDBJ databases">
        <authorList>
            <person name="Li J."/>
        </authorList>
    </citation>
    <scope>NUCLEOTIDE SEQUENCE [LARGE SCALE GENOMIC DNA]</scope>
    <source>
        <strain evidence="1 2">3058</strain>
    </source>
</reference>
<evidence type="ECO:0000313" key="2">
    <source>
        <dbReference type="Proteomes" id="UP000297972"/>
    </source>
</evidence>
<keyword evidence="2" id="KW-1185">Reference proteome</keyword>